<organism evidence="9">
    <name type="scientific">Psilocybe cubensis</name>
    <name type="common">Psychedelic mushroom</name>
    <name type="synonym">Stropharia cubensis</name>
    <dbReference type="NCBI Taxonomy" id="181762"/>
    <lineage>
        <taxon>Eukaryota</taxon>
        <taxon>Fungi</taxon>
        <taxon>Dikarya</taxon>
        <taxon>Basidiomycota</taxon>
        <taxon>Agaricomycotina</taxon>
        <taxon>Agaricomycetes</taxon>
        <taxon>Agaricomycetidae</taxon>
        <taxon>Agaricales</taxon>
        <taxon>Agaricineae</taxon>
        <taxon>Strophariaceae</taxon>
        <taxon>Psilocybe</taxon>
    </lineage>
</organism>
<dbReference type="GO" id="GO:0033617">
    <property type="term" value="P:mitochondrial respiratory chain complex IV assembly"/>
    <property type="evidence" value="ECO:0007669"/>
    <property type="project" value="TreeGrafter"/>
</dbReference>
<evidence type="ECO:0000313" key="9">
    <source>
        <dbReference type="EMBL" id="KAG5169328.1"/>
    </source>
</evidence>
<feature type="domain" description="Membrane insertase YidC/Oxa/ALB C-terminal" evidence="8">
    <location>
        <begin position="93"/>
        <end position="286"/>
    </location>
</feature>
<comment type="caution">
    <text evidence="9">The sequence shown here is derived from an EMBL/GenBank/DDBJ whole genome shotgun (WGS) entry which is preliminary data.</text>
</comment>
<dbReference type="GO" id="GO:0005743">
    <property type="term" value="C:mitochondrial inner membrane"/>
    <property type="evidence" value="ECO:0007669"/>
    <property type="project" value="TreeGrafter"/>
</dbReference>
<gene>
    <name evidence="9" type="ORF">JR316_005884</name>
</gene>
<evidence type="ECO:0000256" key="3">
    <source>
        <dbReference type="ARBA" id="ARBA00022692"/>
    </source>
</evidence>
<keyword evidence="3 6" id="KW-0812">Transmembrane</keyword>
<protein>
    <recommendedName>
        <fullName evidence="8">Membrane insertase YidC/Oxa/ALB C-terminal domain-containing protein</fullName>
    </recommendedName>
</protein>
<dbReference type="Pfam" id="PF02096">
    <property type="entry name" value="60KD_IMP"/>
    <property type="match status" value="1"/>
</dbReference>
<reference evidence="9" key="1">
    <citation type="submission" date="2021-02" db="EMBL/GenBank/DDBJ databases">
        <title>Psilocybe cubensis genome.</title>
        <authorList>
            <person name="Mckernan K.J."/>
            <person name="Crawford S."/>
            <person name="Trippe A."/>
            <person name="Kane L.T."/>
            <person name="Mclaughlin S."/>
        </authorList>
    </citation>
    <scope>NUCLEOTIDE SEQUENCE [LARGE SCALE GENOMIC DNA]</scope>
    <source>
        <strain evidence="9">MGC-MH-2018</strain>
    </source>
</reference>
<comment type="similarity">
    <text evidence="2 6">Belongs to the OXA1/ALB3/YidC family.</text>
</comment>
<dbReference type="GO" id="GO:0032977">
    <property type="term" value="F:membrane insertase activity"/>
    <property type="evidence" value="ECO:0007669"/>
    <property type="project" value="InterPro"/>
</dbReference>
<comment type="subcellular location">
    <subcellularLocation>
        <location evidence="1 6">Membrane</location>
        <topology evidence="1 6">Multi-pass membrane protein</topology>
    </subcellularLocation>
</comment>
<dbReference type="AlphaFoldDB" id="A0A8H7XYL8"/>
<evidence type="ECO:0000259" key="8">
    <source>
        <dbReference type="Pfam" id="PF02096"/>
    </source>
</evidence>
<keyword evidence="4 7" id="KW-1133">Transmembrane helix</keyword>
<evidence type="ECO:0000256" key="1">
    <source>
        <dbReference type="ARBA" id="ARBA00004141"/>
    </source>
</evidence>
<dbReference type="EMBL" id="JAFIQS010000005">
    <property type="protein sequence ID" value="KAG5169328.1"/>
    <property type="molecule type" value="Genomic_DNA"/>
</dbReference>
<accession>A0A8H7XYL8</accession>
<feature type="transmembrane region" description="Helical" evidence="7">
    <location>
        <begin position="270"/>
        <end position="288"/>
    </location>
</feature>
<evidence type="ECO:0000256" key="5">
    <source>
        <dbReference type="ARBA" id="ARBA00023136"/>
    </source>
</evidence>
<evidence type="ECO:0000256" key="2">
    <source>
        <dbReference type="ARBA" id="ARBA00009877"/>
    </source>
</evidence>
<dbReference type="PANTHER" id="PTHR12428:SF65">
    <property type="entry name" value="CYTOCHROME C OXIDASE ASSEMBLY PROTEIN COX18, MITOCHONDRIAL"/>
    <property type="match status" value="1"/>
</dbReference>
<evidence type="ECO:0000256" key="7">
    <source>
        <dbReference type="SAM" id="Phobius"/>
    </source>
</evidence>
<dbReference type="OrthoDB" id="2436667at2759"/>
<dbReference type="InterPro" id="IPR001708">
    <property type="entry name" value="YidC/ALB3/OXA1/COX18"/>
</dbReference>
<dbReference type="InterPro" id="IPR028055">
    <property type="entry name" value="YidC/Oxa/ALB_C"/>
</dbReference>
<dbReference type="CDD" id="cd20069">
    <property type="entry name" value="5TM_Oxa1-like"/>
    <property type="match status" value="1"/>
</dbReference>
<evidence type="ECO:0000256" key="4">
    <source>
        <dbReference type="ARBA" id="ARBA00022989"/>
    </source>
</evidence>
<dbReference type="GO" id="GO:0032979">
    <property type="term" value="P:protein insertion into mitochondrial inner membrane from matrix"/>
    <property type="evidence" value="ECO:0007669"/>
    <property type="project" value="TreeGrafter"/>
</dbReference>
<name>A0A8H7XYL8_PSICU</name>
<proteinExistence type="inferred from homology"/>
<sequence length="318" mass="35593">MLALHRARLRSPILKPPYRSPTDRRFFVQSVCNGFLDLALALPIPPSLPTYSTTIIIVTLVTRFALLPVSIWGKERSRRLEEIVIPEVEKLKPLVSKRVLEEMKAAGIRGDKKALQKMHSEKCVQVLTARRKELMKEHKCNPVPTIVIPPLSQLPVFVGFTIVLSRLSVVPTPLDSESFFTLTSLIHPDPTMTLPVILGFLTMANVESGNWVMNAAEKEQKRAVEAQEEKRVAAGGKPRIHPGNIIKSVLRTASVIRIIIAAMAPGSVTLYWVTSAAFGLVQTWYMEWTDALRRRRGMAVHLAKDNPPITPNKPKPRK</sequence>
<dbReference type="PANTHER" id="PTHR12428">
    <property type="entry name" value="OXA1"/>
    <property type="match status" value="1"/>
</dbReference>
<keyword evidence="5 7" id="KW-0472">Membrane</keyword>
<evidence type="ECO:0000256" key="6">
    <source>
        <dbReference type="RuleBase" id="RU003945"/>
    </source>
</evidence>